<dbReference type="GO" id="GO:0016251">
    <property type="term" value="F:RNA polymerase II general transcription initiation factor activity"/>
    <property type="evidence" value="ECO:0007669"/>
    <property type="project" value="TreeGrafter"/>
</dbReference>
<dbReference type="Proteomes" id="UP001054902">
    <property type="component" value="Unassembled WGS sequence"/>
</dbReference>
<accession>A0AAD3CEX5</accession>
<reference evidence="2 3" key="1">
    <citation type="journal article" date="2021" name="Sci. Rep.">
        <title>The genome of the diatom Chaetoceros tenuissimus carries an ancient integrated fragment of an extant virus.</title>
        <authorList>
            <person name="Hongo Y."/>
            <person name="Kimura K."/>
            <person name="Takaki Y."/>
            <person name="Yoshida Y."/>
            <person name="Baba S."/>
            <person name="Kobayashi G."/>
            <person name="Nagasaki K."/>
            <person name="Hano T."/>
            <person name="Tomaru Y."/>
        </authorList>
    </citation>
    <scope>NUCLEOTIDE SEQUENCE [LARGE SCALE GENOMIC DNA]</scope>
    <source>
        <strain evidence="2 3">NIES-3715</strain>
    </source>
</reference>
<dbReference type="PANTHER" id="PTHR15137">
    <property type="entry name" value="TRANSCRIPTION INITIATION FACTOR TFIID"/>
    <property type="match status" value="1"/>
</dbReference>
<comment type="caution">
    <text evidence="2">The sequence shown here is derived from an EMBL/GenBank/DDBJ whole genome shotgun (WGS) entry which is preliminary data.</text>
</comment>
<feature type="compositionally biased region" description="Polar residues" evidence="1">
    <location>
        <begin position="8"/>
        <end position="18"/>
    </location>
</feature>
<feature type="compositionally biased region" description="Basic and acidic residues" evidence="1">
    <location>
        <begin position="39"/>
        <end position="56"/>
    </location>
</feature>
<feature type="compositionally biased region" description="Polar residues" evidence="1">
    <location>
        <begin position="25"/>
        <end position="38"/>
    </location>
</feature>
<feature type="region of interest" description="Disordered" evidence="1">
    <location>
        <begin position="993"/>
        <end position="1018"/>
    </location>
</feature>
<dbReference type="GO" id="GO:0005669">
    <property type="term" value="C:transcription factor TFIID complex"/>
    <property type="evidence" value="ECO:0007669"/>
    <property type="project" value="InterPro"/>
</dbReference>
<feature type="compositionally biased region" description="Polar residues" evidence="1">
    <location>
        <begin position="324"/>
        <end position="334"/>
    </location>
</feature>
<feature type="compositionally biased region" description="Acidic residues" evidence="1">
    <location>
        <begin position="587"/>
        <end position="610"/>
    </location>
</feature>
<name>A0AAD3CEX5_9STRA</name>
<sequence>MSSEAKKNSPSNRPQSRLQIRLPSNRPSSSGGTSNTPRTPKDDASTKQKSAKETRQLPKYKPRSMNPEVSFSTTDEVFIHHQRSSLHFIYNHINKTWNYSGETTMYLSHVPDVSEQENANDANKNVPSTHVREIAFHMRGGDKMKITNATVYIPLPEANKTESSRSNIALTAMRADVVHHDPLSKILTKPAGTFTSEEFSTVNEMSTKKRRYEADTQCVRGGQGMMDAMRCASVASNFGEGRAKFVCPSSKVASDEVLFELWRNDLENGYKDMEQDSETDDHIDLVDGSLQKEILQQDYERGGDRRKKRLDLIAGQMIKDTLVNKNTASAVKKTNPSDESKNAPSQAPPSKNNSSALHSAVGVKLVIQFEMQGLESNVHLGGIHFTAPTDSEFDTTPHVYTSTGIIGDHEGTRSWIPTIDSASSKHRSSHELSVRVTSDCKEGLWAAGCGEHFGVSKTVLHIPPKQKNDLIASTSAANENLVPSAQDENLEKETLRVLGQKCVDYISKTFGTTPTTTNQDENGIIAEERVHIIPPDHDVVNSSSLSRSLLSTSTWSTSIWSPCPSRSLGFAIGPFSILYDPEYYGKDDDDDDENEEDDEEEEGEEDDEEYATITETAEKCGEGIRQLYFALKSDRPFIHSNAQIIGADEIIDHNSVINGSVDIDLRRKLIIAITGSTAGVPNRSLSLMRDILSLPSYRTLAYTQIWIPNAVGGGVSSGVLNECPEISCNCFLGGAILDSKLLHPIGFRMPFFKGGRALQFAQARCAVRGWVTAALPLGGIDDVSNSYLHKVIENFIMSLYERAHGSCGQGGSKHGFFFSKRYALISGLNSKNMDFLPVTNVEEEEMYVPIMASAVGSLPVDEKGNEQLWRNANNGTESHTATLDEFSVRQLLSKDALEGIERVDKSLPSMGWLGSCLSTTYFASNSTSSSRVGCGAVELVHPVGGSVYRDLKCNSLSKIIEGRAGVSNFIRVIRAAFIAGLLEDKGIAKVDLPQEKSKKNREKNDDKKRERKDGESSEKPKPLFVLCVEELLKKGGLTHGSFIKCLREIAGPIREPYLRGDLVDVSRKTKGQIPSQPEGFPNSFVKGNSGFYLRVGVHVESASTGNDQQVRNTSLQAHVLAEPVIPDGGVALGGPITLKMIEKGGQCREFVRVVETDGSRSDWGPVTLYGQSVTTIKEQQLAASASVAVRGNIDQKERAARKSKTLFASSTNTNYPAFTENLLHRGGFQALELIRLTNLTPLLWTRVDAHGLFDGRIALFQQDACLGEQLFHDGEAASQIEALRSLAERPLRLQGSVKVQSLYDVPVEDLPIHLLGDCLRGSVALHADLPHNPCIRAQAALAIAQWQNNKAPGTPNHSIGWIGLHLLVQYLNERFYKGGCITSAKFSRVCLKTRSDSDTGDDNAENQVSTDSGEYHYLDMYDSPEDRVNAIETAKVVEREEDEEYRVRSAVITALSSIRAKDGLTPSLVLEVMEKILQIDNEKGPTGTETLEEELSISHKRHRANSSHNVEIAHHSIGLDQWFQDLDSTPYLSSSLVSDALLSLCYINLQPEIIEDPATGRQMQSKAEHPCLPLMRLCKRWLDWDLYKEKIELESEGRHMSPCGQTVSISPSAITALYSLALLRQSTTDANTEKVAMDTEESQKRKRDETSHLISTVSNSQFYVDIFDETPFKNDATRGAAAQAVLSICCASDRMETPEPVGLLTSLEFALKRILEPTTSPGLRQTLAALMSDACTGKICSTQRVAIVSKSNCVSEAGAHLYNGPLGASYGSENGASIHTFVAEHTMPAATAVNDGARRGLRFLKQAGSGRVPCNNQTVVRIATFATDLWRLINGELGGFDSILKGVPHTTSAVDGICAHDGRLRCSLLSLWQWIWPKGCPAVFQVHQWKEHEGTPKYRALGADNVMSIEDDEKEAAANEQKTCSELREIVAKELDRQHWRGEMAKARREEVVATKDPSMNTQGLNFPLHVVEKNDAWKQGGWVASAHSQRRLKGSDGGSTTATKFRLTNKKSGIE</sequence>
<feature type="region of interest" description="Disordered" evidence="1">
    <location>
        <begin position="583"/>
        <end position="610"/>
    </location>
</feature>
<dbReference type="EMBL" id="BLLK01000013">
    <property type="protein sequence ID" value="GFH43634.1"/>
    <property type="molecule type" value="Genomic_DNA"/>
</dbReference>
<dbReference type="GO" id="GO:0003682">
    <property type="term" value="F:chromatin binding"/>
    <property type="evidence" value="ECO:0007669"/>
    <property type="project" value="TreeGrafter"/>
</dbReference>
<dbReference type="GO" id="GO:0000976">
    <property type="term" value="F:transcription cis-regulatory region binding"/>
    <property type="evidence" value="ECO:0007669"/>
    <property type="project" value="TreeGrafter"/>
</dbReference>
<proteinExistence type="predicted"/>
<feature type="region of interest" description="Disordered" evidence="1">
    <location>
        <begin position="324"/>
        <end position="356"/>
    </location>
</feature>
<protein>
    <submittedName>
        <fullName evidence="2">Uncharacterized protein</fullName>
    </submittedName>
</protein>
<dbReference type="InterPro" id="IPR037813">
    <property type="entry name" value="TAF2"/>
</dbReference>
<organism evidence="2 3">
    <name type="scientific">Chaetoceros tenuissimus</name>
    <dbReference type="NCBI Taxonomy" id="426638"/>
    <lineage>
        <taxon>Eukaryota</taxon>
        <taxon>Sar</taxon>
        <taxon>Stramenopiles</taxon>
        <taxon>Ochrophyta</taxon>
        <taxon>Bacillariophyta</taxon>
        <taxon>Coscinodiscophyceae</taxon>
        <taxon>Chaetocerotophycidae</taxon>
        <taxon>Chaetocerotales</taxon>
        <taxon>Chaetocerotaceae</taxon>
        <taxon>Chaetoceros</taxon>
    </lineage>
</organism>
<feature type="region of interest" description="Disordered" evidence="1">
    <location>
        <begin position="1632"/>
        <end position="1651"/>
    </location>
</feature>
<feature type="region of interest" description="Disordered" evidence="1">
    <location>
        <begin position="1"/>
        <end position="68"/>
    </location>
</feature>
<keyword evidence="3" id="KW-1185">Reference proteome</keyword>
<evidence type="ECO:0000256" key="1">
    <source>
        <dbReference type="SAM" id="MobiDB-lite"/>
    </source>
</evidence>
<gene>
    <name evidence="2" type="ORF">CTEN210_00107</name>
</gene>
<feature type="compositionally biased region" description="Polar residues" evidence="1">
    <location>
        <begin position="342"/>
        <end position="356"/>
    </location>
</feature>
<dbReference type="PANTHER" id="PTHR15137:SF9">
    <property type="entry name" value="TRANSCRIPTION INITIATION FACTOR TFIID SUBUNIT 2"/>
    <property type="match status" value="1"/>
</dbReference>
<feature type="region of interest" description="Disordered" evidence="1">
    <location>
        <begin position="1987"/>
        <end position="2016"/>
    </location>
</feature>
<dbReference type="GO" id="GO:0006367">
    <property type="term" value="P:transcription initiation at RNA polymerase II promoter"/>
    <property type="evidence" value="ECO:0007669"/>
    <property type="project" value="TreeGrafter"/>
</dbReference>
<evidence type="ECO:0000313" key="3">
    <source>
        <dbReference type="Proteomes" id="UP001054902"/>
    </source>
</evidence>
<evidence type="ECO:0000313" key="2">
    <source>
        <dbReference type="EMBL" id="GFH43634.1"/>
    </source>
</evidence>